<dbReference type="VEuPathDB" id="TrichDB:TRFO_30185"/>
<feature type="coiled-coil region" evidence="1">
    <location>
        <begin position="16"/>
        <end position="99"/>
    </location>
</feature>
<evidence type="ECO:0000313" key="3">
    <source>
        <dbReference type="Proteomes" id="UP000179807"/>
    </source>
</evidence>
<feature type="coiled-coil region" evidence="1">
    <location>
        <begin position="374"/>
        <end position="621"/>
    </location>
</feature>
<dbReference type="Gene3D" id="1.10.287.1490">
    <property type="match status" value="1"/>
</dbReference>
<comment type="caution">
    <text evidence="2">The sequence shown here is derived from an EMBL/GenBank/DDBJ whole genome shotgun (WGS) entry which is preliminary data.</text>
</comment>
<keyword evidence="1" id="KW-0175">Coiled coil</keyword>
<gene>
    <name evidence="2" type="ORF">TRFO_30185</name>
</gene>
<dbReference type="GeneID" id="94841906"/>
<name>A0A1J4JYV7_9EUKA</name>
<accession>A0A1J4JYV7</accession>
<dbReference type="AlphaFoldDB" id="A0A1J4JYV7"/>
<protein>
    <submittedName>
        <fullName evidence="2">Uncharacterized protein</fullName>
    </submittedName>
</protein>
<proteinExistence type="predicted"/>
<feature type="coiled-coil region" evidence="1">
    <location>
        <begin position="216"/>
        <end position="246"/>
    </location>
</feature>
<evidence type="ECO:0000256" key="1">
    <source>
        <dbReference type="SAM" id="Coils"/>
    </source>
</evidence>
<dbReference type="EMBL" id="MLAK01000858">
    <property type="protein sequence ID" value="OHT02686.1"/>
    <property type="molecule type" value="Genomic_DNA"/>
</dbReference>
<reference evidence="2" key="1">
    <citation type="submission" date="2016-10" db="EMBL/GenBank/DDBJ databases">
        <authorList>
            <person name="Benchimol M."/>
            <person name="Almeida L.G."/>
            <person name="Vasconcelos A.T."/>
            <person name="Perreira-Neves A."/>
            <person name="Rosa I.A."/>
            <person name="Tasca T."/>
            <person name="Bogo M.R."/>
            <person name="de Souza W."/>
        </authorList>
    </citation>
    <scope>NUCLEOTIDE SEQUENCE [LARGE SCALE GENOMIC DNA]</scope>
    <source>
        <strain evidence="2">K</strain>
    </source>
</reference>
<organism evidence="2 3">
    <name type="scientific">Tritrichomonas foetus</name>
    <dbReference type="NCBI Taxonomy" id="1144522"/>
    <lineage>
        <taxon>Eukaryota</taxon>
        <taxon>Metamonada</taxon>
        <taxon>Parabasalia</taxon>
        <taxon>Tritrichomonadida</taxon>
        <taxon>Tritrichomonadidae</taxon>
        <taxon>Tritrichomonas</taxon>
    </lineage>
</organism>
<dbReference type="Proteomes" id="UP000179807">
    <property type="component" value="Unassembled WGS sequence"/>
</dbReference>
<sequence length="718" mass="83611">MNSDNKNDDNNLEIQLHRANTQIQEMDQIIRKLQKQKNKLSKKNQIHQQAIEEMKNEIAEVKTEKSKVLLANQTLSDDVKTLQIELEVCNAAKNELESKVTSLSNVNKKRITSIEAFQQTFESQRKEILTFTQERQTFTQLINKLNFALTITATKYNDAFQELEAIKKSQVKPILFHDLTDISSLIIPFKGEIGKRCVDILKLEQYEPFQRVQLMLNEINKEFSRVNEHEKEMEAKLNHLNEIQQIDQQKSDLLSSLLKGLKALADTERQFDSSAFCEADNAFLDYMISHCNDFYDSQTTQEHFPSDVYVAASFDSRRKAVEQLKTEDQIALALINSLFLFNTKLVEQNRKLIANLVQKKELTKLGKIIGAKSYDEIPQKLEDLLKQIREYKKQKQNIQKVRDNIPVQIVTDNTQANETISQLQEIIAVLKDENQYLKDNSNKQKCSDTHVNDELVLHLRTENAKLSSEKNDIQNLLKDKEAEVEQLQNQIKDNDQAIVNWSLQIQTMNNDRANFEAKIREYQRIITSLEAKLNEMQKKAKKKIKALKRFHIDEKNKLSESYEQVKAMYEQSIESMNHKMDQMRELSRKMSSSQAKCEKRNQELEEQNLQLQTQHQAMTSQLAAISEQSKLDKQKAEERATARMISLENQLQDELGSLKAKVLAQDQYLRNLLVKSIGTRYGIKDSNFSNEFFERLLEKVQNDLKKLQMFQNNGTYEQ</sequence>
<evidence type="ECO:0000313" key="2">
    <source>
        <dbReference type="EMBL" id="OHT02686.1"/>
    </source>
</evidence>
<dbReference type="RefSeq" id="XP_068355822.1">
    <property type="nucleotide sequence ID" value="XM_068507202.1"/>
</dbReference>
<keyword evidence="3" id="KW-1185">Reference proteome</keyword>